<dbReference type="PROSITE" id="PS51007">
    <property type="entry name" value="CYTC"/>
    <property type="match status" value="1"/>
</dbReference>
<evidence type="ECO:0000313" key="6">
    <source>
        <dbReference type="EMBL" id="KGO83239.1"/>
    </source>
</evidence>
<dbReference type="RefSeq" id="WP_035131556.1">
    <property type="nucleotide sequence ID" value="NZ_JRLV01000004.1"/>
</dbReference>
<protein>
    <submittedName>
        <fullName evidence="6">Cytochrome C552</fullName>
    </submittedName>
</protein>
<dbReference type="PROSITE" id="PS51257">
    <property type="entry name" value="PROKAR_LIPOPROTEIN"/>
    <property type="match status" value="1"/>
</dbReference>
<dbReference type="InterPro" id="IPR036909">
    <property type="entry name" value="Cyt_c-like_dom_sf"/>
</dbReference>
<dbReference type="GO" id="GO:0009055">
    <property type="term" value="F:electron transfer activity"/>
    <property type="evidence" value="ECO:0007669"/>
    <property type="project" value="InterPro"/>
</dbReference>
<dbReference type="InterPro" id="IPR009056">
    <property type="entry name" value="Cyt_c-like_dom"/>
</dbReference>
<evidence type="ECO:0000256" key="1">
    <source>
        <dbReference type="ARBA" id="ARBA00022617"/>
    </source>
</evidence>
<dbReference type="eggNOG" id="COG4654">
    <property type="taxonomic scope" value="Bacteria"/>
</dbReference>
<sequence length="136" mass="15184">MKKLLLLLLTVSLFSCKQEEKKETIVTTKSSDEGAEAAGISQDPSVALGRDIFNGKGNCFSCHKPDKKVIGPSIAEIARIYKEKNGDMVQFLKGKGEPLVDPSQYEVMKTNFLITKNFSDKELKALEDYMYSIIEK</sequence>
<dbReference type="AlphaFoldDB" id="A0A0A2LTG6"/>
<evidence type="ECO:0000313" key="7">
    <source>
        <dbReference type="Proteomes" id="UP000030129"/>
    </source>
</evidence>
<dbReference type="Gene3D" id="1.10.760.10">
    <property type="entry name" value="Cytochrome c-like domain"/>
    <property type="match status" value="1"/>
</dbReference>
<dbReference type="Proteomes" id="UP000030129">
    <property type="component" value="Unassembled WGS sequence"/>
</dbReference>
<proteinExistence type="predicted"/>
<keyword evidence="3 4" id="KW-0408">Iron</keyword>
<keyword evidence="7" id="KW-1185">Reference proteome</keyword>
<keyword evidence="2 4" id="KW-0479">Metal-binding</keyword>
<evidence type="ECO:0000259" key="5">
    <source>
        <dbReference type="PROSITE" id="PS51007"/>
    </source>
</evidence>
<gene>
    <name evidence="6" type="ORF">Q763_04315</name>
</gene>
<name>A0A0A2LTG6_9FLAO</name>
<comment type="caution">
    <text evidence="6">The sequence shown here is derived from an EMBL/GenBank/DDBJ whole genome shotgun (WGS) entry which is preliminary data.</text>
</comment>
<evidence type="ECO:0000256" key="2">
    <source>
        <dbReference type="ARBA" id="ARBA00022723"/>
    </source>
</evidence>
<keyword evidence="1 4" id="KW-0349">Heme</keyword>
<dbReference type="SUPFAM" id="SSF46626">
    <property type="entry name" value="Cytochrome c"/>
    <property type="match status" value="1"/>
</dbReference>
<dbReference type="GO" id="GO:0046872">
    <property type="term" value="F:metal ion binding"/>
    <property type="evidence" value="ECO:0007669"/>
    <property type="project" value="UniProtKB-KW"/>
</dbReference>
<accession>A0A0A2LTG6</accession>
<feature type="domain" description="Cytochrome c" evidence="5">
    <location>
        <begin position="44"/>
        <end position="134"/>
    </location>
</feature>
<evidence type="ECO:0000256" key="4">
    <source>
        <dbReference type="PROSITE-ProRule" id="PRU00433"/>
    </source>
</evidence>
<dbReference type="Pfam" id="PF00034">
    <property type="entry name" value="Cytochrom_C"/>
    <property type="match status" value="1"/>
</dbReference>
<dbReference type="GO" id="GO:0020037">
    <property type="term" value="F:heme binding"/>
    <property type="evidence" value="ECO:0007669"/>
    <property type="project" value="InterPro"/>
</dbReference>
<evidence type="ECO:0000256" key="3">
    <source>
        <dbReference type="ARBA" id="ARBA00023004"/>
    </source>
</evidence>
<organism evidence="6 7">
    <name type="scientific">Flavobacterium beibuense F44-8</name>
    <dbReference type="NCBI Taxonomy" id="1406840"/>
    <lineage>
        <taxon>Bacteria</taxon>
        <taxon>Pseudomonadati</taxon>
        <taxon>Bacteroidota</taxon>
        <taxon>Flavobacteriia</taxon>
        <taxon>Flavobacteriales</taxon>
        <taxon>Flavobacteriaceae</taxon>
        <taxon>Flavobacterium</taxon>
    </lineage>
</organism>
<reference evidence="6 7" key="1">
    <citation type="submission" date="2013-09" db="EMBL/GenBank/DDBJ databases">
        <authorList>
            <person name="Zeng Z."/>
            <person name="Chen C."/>
        </authorList>
    </citation>
    <scope>NUCLEOTIDE SEQUENCE [LARGE SCALE GENOMIC DNA]</scope>
    <source>
        <strain evidence="6 7">F44-8</strain>
    </source>
</reference>
<dbReference type="EMBL" id="JRLV01000004">
    <property type="protein sequence ID" value="KGO83239.1"/>
    <property type="molecule type" value="Genomic_DNA"/>
</dbReference>
<dbReference type="STRING" id="1406840.Q763_04315"/>